<comment type="caution">
    <text evidence="2">The sequence shown here is derived from an EMBL/GenBank/DDBJ whole genome shotgun (WGS) entry which is preliminary data.</text>
</comment>
<evidence type="ECO:0000256" key="1">
    <source>
        <dbReference type="SAM" id="MobiDB-lite"/>
    </source>
</evidence>
<gene>
    <name evidence="2" type="ORF">H5410_004886</name>
</gene>
<feature type="region of interest" description="Disordered" evidence="1">
    <location>
        <begin position="1"/>
        <end position="71"/>
    </location>
</feature>
<feature type="compositionally biased region" description="Basic and acidic residues" evidence="1">
    <location>
        <begin position="52"/>
        <end position="65"/>
    </location>
</feature>
<dbReference type="Proteomes" id="UP000824120">
    <property type="component" value="Chromosome 2"/>
</dbReference>
<proteinExistence type="predicted"/>
<feature type="compositionally biased region" description="Polar residues" evidence="1">
    <location>
        <begin position="42"/>
        <end position="51"/>
    </location>
</feature>
<dbReference type="EMBL" id="JACXVP010000002">
    <property type="protein sequence ID" value="KAG5619668.1"/>
    <property type="molecule type" value="Genomic_DNA"/>
</dbReference>
<sequence>AVGEEGESSNNSEQPGENQQIARTTSKTPPLALRREIRQQPPAETTNNSDSSTHRSDQRNSEPRQHFKGFRGLNLEFKMLKSLLEEFRMKQLYLSLF</sequence>
<evidence type="ECO:0000313" key="2">
    <source>
        <dbReference type="EMBL" id="KAG5619668.1"/>
    </source>
</evidence>
<dbReference type="AlphaFoldDB" id="A0A9J6A634"/>
<name>A0A9J6A634_SOLCO</name>
<evidence type="ECO:0000313" key="3">
    <source>
        <dbReference type="Proteomes" id="UP000824120"/>
    </source>
</evidence>
<feature type="non-terminal residue" evidence="2">
    <location>
        <position position="1"/>
    </location>
</feature>
<organism evidence="2 3">
    <name type="scientific">Solanum commersonii</name>
    <name type="common">Commerson's wild potato</name>
    <name type="synonym">Commerson's nightshade</name>
    <dbReference type="NCBI Taxonomy" id="4109"/>
    <lineage>
        <taxon>Eukaryota</taxon>
        <taxon>Viridiplantae</taxon>
        <taxon>Streptophyta</taxon>
        <taxon>Embryophyta</taxon>
        <taxon>Tracheophyta</taxon>
        <taxon>Spermatophyta</taxon>
        <taxon>Magnoliopsida</taxon>
        <taxon>eudicotyledons</taxon>
        <taxon>Gunneridae</taxon>
        <taxon>Pentapetalae</taxon>
        <taxon>asterids</taxon>
        <taxon>lamiids</taxon>
        <taxon>Solanales</taxon>
        <taxon>Solanaceae</taxon>
        <taxon>Solanoideae</taxon>
        <taxon>Solaneae</taxon>
        <taxon>Solanum</taxon>
    </lineage>
</organism>
<keyword evidence="3" id="KW-1185">Reference proteome</keyword>
<feature type="compositionally biased region" description="Low complexity" evidence="1">
    <location>
        <begin position="8"/>
        <end position="20"/>
    </location>
</feature>
<reference evidence="2 3" key="1">
    <citation type="submission" date="2020-09" db="EMBL/GenBank/DDBJ databases">
        <title>De no assembly of potato wild relative species, Solanum commersonii.</title>
        <authorList>
            <person name="Cho K."/>
        </authorList>
    </citation>
    <scope>NUCLEOTIDE SEQUENCE [LARGE SCALE GENOMIC DNA]</scope>
    <source>
        <strain evidence="2">LZ3.2</strain>
        <tissue evidence="2">Leaf</tissue>
    </source>
</reference>
<accession>A0A9J6A634</accession>
<protein>
    <submittedName>
        <fullName evidence="2">Uncharacterized protein</fullName>
    </submittedName>
</protein>